<dbReference type="Pfam" id="PF01687">
    <property type="entry name" value="Flavokinase"/>
    <property type="match status" value="1"/>
</dbReference>
<dbReference type="RefSeq" id="WP_169527320.1">
    <property type="nucleotide sequence ID" value="NZ_JAAMPU010000105.1"/>
</dbReference>
<dbReference type="EMBL" id="JAAMPU010000105">
    <property type="protein sequence ID" value="NMH28206.1"/>
    <property type="molecule type" value="Genomic_DNA"/>
</dbReference>
<keyword evidence="7 15" id="KW-0548">Nucleotidyltransferase</keyword>
<evidence type="ECO:0000256" key="12">
    <source>
        <dbReference type="ARBA" id="ARBA00023268"/>
    </source>
</evidence>
<evidence type="ECO:0000256" key="1">
    <source>
        <dbReference type="ARBA" id="ARBA00002121"/>
    </source>
</evidence>
<evidence type="ECO:0000256" key="11">
    <source>
        <dbReference type="ARBA" id="ARBA00022840"/>
    </source>
</evidence>
<evidence type="ECO:0000313" key="18">
    <source>
        <dbReference type="Proteomes" id="UP000712080"/>
    </source>
</evidence>
<dbReference type="GO" id="GO:0009231">
    <property type="term" value="P:riboflavin biosynthetic process"/>
    <property type="evidence" value="ECO:0007669"/>
    <property type="project" value="InterPro"/>
</dbReference>
<dbReference type="SUPFAM" id="SSF52374">
    <property type="entry name" value="Nucleotidylyl transferase"/>
    <property type="match status" value="1"/>
</dbReference>
<dbReference type="FunFam" id="2.40.30.30:FF:000003">
    <property type="entry name" value="Riboflavin biosynthesis protein"/>
    <property type="match status" value="1"/>
</dbReference>
<dbReference type="InterPro" id="IPR023468">
    <property type="entry name" value="Riboflavin_kinase"/>
</dbReference>
<evidence type="ECO:0000256" key="7">
    <source>
        <dbReference type="ARBA" id="ARBA00022695"/>
    </source>
</evidence>
<keyword evidence="11 15" id="KW-0067">ATP-binding</keyword>
<comment type="pathway">
    <text evidence="3 15">Cofactor biosynthesis; FMN biosynthesis; FMN from riboflavin (ATP route): step 1/1.</text>
</comment>
<evidence type="ECO:0000313" key="17">
    <source>
        <dbReference type="EMBL" id="NMH28206.1"/>
    </source>
</evidence>
<dbReference type="EC" id="2.7.1.26" evidence="15"/>
<protein>
    <recommendedName>
        <fullName evidence="15">Riboflavin biosynthesis protein</fullName>
    </recommendedName>
    <domain>
        <recommendedName>
            <fullName evidence="15">Riboflavin kinase</fullName>
            <ecNumber evidence="15">2.7.1.26</ecNumber>
        </recommendedName>
        <alternativeName>
            <fullName evidence="15">Flavokinase</fullName>
        </alternativeName>
    </domain>
    <domain>
        <recommendedName>
            <fullName evidence="15">FMN adenylyltransferase</fullName>
            <ecNumber evidence="15">2.7.7.2</ecNumber>
        </recommendedName>
        <alternativeName>
            <fullName evidence="15">FAD pyrophosphorylase</fullName>
        </alternativeName>
        <alternativeName>
            <fullName evidence="15">FAD synthase</fullName>
        </alternativeName>
    </domain>
</protein>
<keyword evidence="12" id="KW-0511">Multifunctional enzyme</keyword>
<dbReference type="InterPro" id="IPR015865">
    <property type="entry name" value="Riboflavin_kinase_bac/euk"/>
</dbReference>
<dbReference type="NCBIfam" id="NF004162">
    <property type="entry name" value="PRK05627.1-5"/>
    <property type="match status" value="1"/>
</dbReference>
<accession>A0A972G0I7</accession>
<evidence type="ECO:0000256" key="14">
    <source>
        <dbReference type="ARBA" id="ARBA00049494"/>
    </source>
</evidence>
<evidence type="ECO:0000256" key="5">
    <source>
        <dbReference type="ARBA" id="ARBA00022643"/>
    </source>
</evidence>
<evidence type="ECO:0000256" key="9">
    <source>
        <dbReference type="ARBA" id="ARBA00022777"/>
    </source>
</evidence>
<keyword evidence="6 15" id="KW-0808">Transferase</keyword>
<organism evidence="17 18">
    <name type="scientific">Flavobacterium silvaticum</name>
    <dbReference type="NCBI Taxonomy" id="1852020"/>
    <lineage>
        <taxon>Bacteria</taxon>
        <taxon>Pseudomonadati</taxon>
        <taxon>Bacteroidota</taxon>
        <taxon>Flavobacteriia</taxon>
        <taxon>Flavobacteriales</taxon>
        <taxon>Flavobacteriaceae</taxon>
        <taxon>Flavobacterium</taxon>
    </lineage>
</organism>
<dbReference type="EC" id="2.7.7.2" evidence="15"/>
<evidence type="ECO:0000256" key="4">
    <source>
        <dbReference type="ARBA" id="ARBA00022630"/>
    </source>
</evidence>
<keyword evidence="10 15" id="KW-0274">FAD</keyword>
<sequence>MDLFPSISDYKKTGGTVVTLGTFDGVHIGHRKIISRLTAAAKEESAQSLVLTFFPHPRMVLKSGEGVKLLSTMYEKARLLADLGLQSLVVHPFDADFSQMSAEEFVSEVLVKSFGTKKIIVGHDHRFGKDRSANFDDLVRFGEQFGFKVEQIPAEQIDDISVSSTKIRNALAQGDIPLANSYLGYEYLIGGTVVHGKKLGRTIGFPTANISLNDSGKLIPSNGVYAVKSNIDGREVLGMMNIGNRPTVDGNNLSIEVNYFDFDADLYDREIEVFFVERLRDEQKFASIDALKEQLHADMSSAKKILSK</sequence>
<gene>
    <name evidence="17" type="ORF">G6047_09195</name>
</gene>
<dbReference type="SUPFAM" id="SSF82114">
    <property type="entry name" value="Riboflavin kinase-like"/>
    <property type="match status" value="1"/>
</dbReference>
<dbReference type="Gene3D" id="3.40.50.620">
    <property type="entry name" value="HUPs"/>
    <property type="match status" value="1"/>
</dbReference>
<evidence type="ECO:0000256" key="10">
    <source>
        <dbReference type="ARBA" id="ARBA00022827"/>
    </source>
</evidence>
<dbReference type="Pfam" id="PF06574">
    <property type="entry name" value="FAD_syn"/>
    <property type="match status" value="1"/>
</dbReference>
<evidence type="ECO:0000256" key="3">
    <source>
        <dbReference type="ARBA" id="ARBA00005201"/>
    </source>
</evidence>
<keyword evidence="5 15" id="KW-0288">FMN</keyword>
<name>A0A972G0I7_9FLAO</name>
<dbReference type="Proteomes" id="UP000712080">
    <property type="component" value="Unassembled WGS sequence"/>
</dbReference>
<dbReference type="Gene3D" id="2.40.30.30">
    <property type="entry name" value="Riboflavin kinase-like"/>
    <property type="match status" value="1"/>
</dbReference>
<dbReference type="GO" id="GO:0005524">
    <property type="term" value="F:ATP binding"/>
    <property type="evidence" value="ECO:0007669"/>
    <property type="project" value="UniProtKB-UniRule"/>
</dbReference>
<dbReference type="AlphaFoldDB" id="A0A972G0I7"/>
<evidence type="ECO:0000256" key="2">
    <source>
        <dbReference type="ARBA" id="ARBA00004726"/>
    </source>
</evidence>
<dbReference type="PANTHER" id="PTHR22749:SF6">
    <property type="entry name" value="RIBOFLAVIN KINASE"/>
    <property type="match status" value="1"/>
</dbReference>
<comment type="function">
    <text evidence="1">Catalyzes the phosphorylation of riboflavin to FMN followed by the adenylation of FMN to FAD.</text>
</comment>
<evidence type="ECO:0000256" key="6">
    <source>
        <dbReference type="ARBA" id="ARBA00022679"/>
    </source>
</evidence>
<keyword evidence="4 15" id="KW-0285">Flavoprotein</keyword>
<feature type="domain" description="Riboflavin kinase" evidence="16">
    <location>
        <begin position="182"/>
        <end position="307"/>
    </location>
</feature>
<dbReference type="NCBIfam" id="TIGR00083">
    <property type="entry name" value="ribF"/>
    <property type="match status" value="1"/>
</dbReference>
<comment type="caution">
    <text evidence="17">The sequence shown here is derived from an EMBL/GenBank/DDBJ whole genome shotgun (WGS) entry which is preliminary data.</text>
</comment>
<reference evidence="17" key="1">
    <citation type="submission" date="2020-02" db="EMBL/GenBank/DDBJ databases">
        <title>Flavobacterium sp. genome.</title>
        <authorList>
            <person name="Jung H.S."/>
            <person name="Baek J.H."/>
            <person name="Jeon C.O."/>
        </authorList>
    </citation>
    <scope>NUCLEOTIDE SEQUENCE</scope>
    <source>
        <strain evidence="17">SE-s28</strain>
    </source>
</reference>
<dbReference type="GO" id="GO:0008531">
    <property type="term" value="F:riboflavin kinase activity"/>
    <property type="evidence" value="ECO:0007669"/>
    <property type="project" value="UniProtKB-UniRule"/>
</dbReference>
<evidence type="ECO:0000256" key="8">
    <source>
        <dbReference type="ARBA" id="ARBA00022741"/>
    </source>
</evidence>
<dbReference type="FunFam" id="3.40.50.620:FF:000021">
    <property type="entry name" value="Riboflavin biosynthesis protein"/>
    <property type="match status" value="1"/>
</dbReference>
<dbReference type="NCBIfam" id="NF004160">
    <property type="entry name" value="PRK05627.1-3"/>
    <property type="match status" value="1"/>
</dbReference>
<dbReference type="GO" id="GO:0003919">
    <property type="term" value="F:FMN adenylyltransferase activity"/>
    <property type="evidence" value="ECO:0007669"/>
    <property type="project" value="UniProtKB-UniRule"/>
</dbReference>
<comment type="catalytic activity">
    <reaction evidence="13 15">
        <text>riboflavin + ATP = FMN + ADP + H(+)</text>
        <dbReference type="Rhea" id="RHEA:14357"/>
        <dbReference type="ChEBI" id="CHEBI:15378"/>
        <dbReference type="ChEBI" id="CHEBI:30616"/>
        <dbReference type="ChEBI" id="CHEBI:57986"/>
        <dbReference type="ChEBI" id="CHEBI:58210"/>
        <dbReference type="ChEBI" id="CHEBI:456216"/>
        <dbReference type="EC" id="2.7.1.26"/>
    </reaction>
</comment>
<dbReference type="GO" id="GO:0009398">
    <property type="term" value="P:FMN biosynthetic process"/>
    <property type="evidence" value="ECO:0007669"/>
    <property type="project" value="UniProtKB-UniRule"/>
</dbReference>
<evidence type="ECO:0000259" key="16">
    <source>
        <dbReference type="SMART" id="SM00904"/>
    </source>
</evidence>
<comment type="catalytic activity">
    <reaction evidence="14 15">
        <text>FMN + ATP + H(+) = FAD + diphosphate</text>
        <dbReference type="Rhea" id="RHEA:17237"/>
        <dbReference type="ChEBI" id="CHEBI:15378"/>
        <dbReference type="ChEBI" id="CHEBI:30616"/>
        <dbReference type="ChEBI" id="CHEBI:33019"/>
        <dbReference type="ChEBI" id="CHEBI:57692"/>
        <dbReference type="ChEBI" id="CHEBI:58210"/>
        <dbReference type="EC" id="2.7.7.2"/>
    </reaction>
</comment>
<comment type="pathway">
    <text evidence="2 15">Cofactor biosynthesis; FAD biosynthesis; FAD from FMN: step 1/1.</text>
</comment>
<dbReference type="SMART" id="SM00904">
    <property type="entry name" value="Flavokinase"/>
    <property type="match status" value="1"/>
</dbReference>
<keyword evidence="18" id="KW-1185">Reference proteome</keyword>
<dbReference type="InterPro" id="IPR014729">
    <property type="entry name" value="Rossmann-like_a/b/a_fold"/>
</dbReference>
<comment type="similarity">
    <text evidence="15">Belongs to the ribF family.</text>
</comment>
<dbReference type="InterPro" id="IPR023465">
    <property type="entry name" value="Riboflavin_kinase_dom_sf"/>
</dbReference>
<dbReference type="PIRSF" id="PIRSF004491">
    <property type="entry name" value="FAD_Synth"/>
    <property type="match status" value="1"/>
</dbReference>
<keyword evidence="8 15" id="KW-0547">Nucleotide-binding</keyword>
<dbReference type="InterPro" id="IPR015864">
    <property type="entry name" value="FAD_synthase"/>
</dbReference>
<dbReference type="PANTHER" id="PTHR22749">
    <property type="entry name" value="RIBOFLAVIN KINASE/FMN ADENYLYLTRANSFERASE"/>
    <property type="match status" value="1"/>
</dbReference>
<dbReference type="CDD" id="cd02064">
    <property type="entry name" value="FAD_synthetase_N"/>
    <property type="match status" value="1"/>
</dbReference>
<dbReference type="InterPro" id="IPR002606">
    <property type="entry name" value="Riboflavin_kinase_bac"/>
</dbReference>
<evidence type="ECO:0000256" key="15">
    <source>
        <dbReference type="PIRNR" id="PIRNR004491"/>
    </source>
</evidence>
<evidence type="ECO:0000256" key="13">
    <source>
        <dbReference type="ARBA" id="ARBA00047880"/>
    </source>
</evidence>
<proteinExistence type="inferred from homology"/>
<keyword evidence="9 15" id="KW-0418">Kinase</keyword>
<dbReference type="GO" id="GO:0006747">
    <property type="term" value="P:FAD biosynthetic process"/>
    <property type="evidence" value="ECO:0007669"/>
    <property type="project" value="UniProtKB-UniRule"/>
</dbReference>